<gene>
    <name evidence="2" type="ORF">GCM10011588_55010</name>
</gene>
<feature type="transmembrane region" description="Helical" evidence="1">
    <location>
        <begin position="155"/>
        <end position="188"/>
    </location>
</feature>
<keyword evidence="1" id="KW-1133">Transmembrane helix</keyword>
<accession>A0A917VXY7</accession>
<keyword evidence="1" id="KW-0472">Membrane</keyword>
<dbReference type="EMBL" id="BMMH01000014">
    <property type="protein sequence ID" value="GGL33183.1"/>
    <property type="molecule type" value="Genomic_DNA"/>
</dbReference>
<sequence length="282" mass="30163">MVETAVHPAEGRRIPVGSRFGPYAAVLSSRIRSQRAYRLSFASDMAGATMVGLVEFAEVWVVFHQAKVLGGLDLDAALLLFGLSNSAFALAQLVFGHLDKLPGLIRLGMLDIYHLRPQPVLLQLVTSDFSLRRLARAAVAVVVLTVGLVRNDIDWSAAAVVLIASTVLSGIVLFGGLFVVAAGCQFFLIDGAELTNSFTYGGSFAATQPASVFPTPLKLLFCIAIPVAFTAYLPTLALLDLPGPPGMPPWLAWCAPLAAGWVWVLAWVMWRIGTRHYQSGGG</sequence>
<feature type="transmembrane region" description="Helical" evidence="1">
    <location>
        <begin position="219"/>
        <end position="238"/>
    </location>
</feature>
<dbReference type="Pfam" id="PF06182">
    <property type="entry name" value="ABC2_membrane_6"/>
    <property type="match status" value="1"/>
</dbReference>
<dbReference type="InterPro" id="IPR010390">
    <property type="entry name" value="ABC-2_transporter-like"/>
</dbReference>
<dbReference type="PANTHER" id="PTHR36833:SF1">
    <property type="entry name" value="INTEGRAL MEMBRANE TRANSPORT PROTEIN"/>
    <property type="match status" value="1"/>
</dbReference>
<dbReference type="RefSeq" id="WP_229719033.1">
    <property type="nucleotide sequence ID" value="NZ_BMMH01000014.1"/>
</dbReference>
<evidence type="ECO:0000313" key="2">
    <source>
        <dbReference type="EMBL" id="GGL33183.1"/>
    </source>
</evidence>
<dbReference type="AlphaFoldDB" id="A0A917VXY7"/>
<dbReference type="Proteomes" id="UP000638263">
    <property type="component" value="Unassembled WGS sequence"/>
</dbReference>
<reference evidence="2" key="2">
    <citation type="submission" date="2020-09" db="EMBL/GenBank/DDBJ databases">
        <authorList>
            <person name="Sun Q."/>
            <person name="Zhou Y."/>
        </authorList>
    </citation>
    <scope>NUCLEOTIDE SEQUENCE</scope>
    <source>
        <strain evidence="2">CGMCC 4.3508</strain>
    </source>
</reference>
<proteinExistence type="predicted"/>
<organism evidence="2 3">
    <name type="scientific">Nocardia jinanensis</name>
    <dbReference type="NCBI Taxonomy" id="382504"/>
    <lineage>
        <taxon>Bacteria</taxon>
        <taxon>Bacillati</taxon>
        <taxon>Actinomycetota</taxon>
        <taxon>Actinomycetes</taxon>
        <taxon>Mycobacteriales</taxon>
        <taxon>Nocardiaceae</taxon>
        <taxon>Nocardia</taxon>
    </lineage>
</organism>
<protein>
    <submittedName>
        <fullName evidence="2">ABC transporter permease</fullName>
    </submittedName>
</protein>
<feature type="transmembrane region" description="Helical" evidence="1">
    <location>
        <begin position="133"/>
        <end position="149"/>
    </location>
</feature>
<evidence type="ECO:0000256" key="1">
    <source>
        <dbReference type="SAM" id="Phobius"/>
    </source>
</evidence>
<dbReference type="PANTHER" id="PTHR36833">
    <property type="entry name" value="SLR0610 PROTEIN-RELATED"/>
    <property type="match status" value="1"/>
</dbReference>
<feature type="transmembrane region" description="Helical" evidence="1">
    <location>
        <begin position="77"/>
        <end position="98"/>
    </location>
</feature>
<comment type="caution">
    <text evidence="2">The sequence shown here is derived from an EMBL/GenBank/DDBJ whole genome shotgun (WGS) entry which is preliminary data.</text>
</comment>
<evidence type="ECO:0000313" key="3">
    <source>
        <dbReference type="Proteomes" id="UP000638263"/>
    </source>
</evidence>
<name>A0A917VXY7_9NOCA</name>
<reference evidence="2" key="1">
    <citation type="journal article" date="2014" name="Int. J. Syst. Evol. Microbiol.">
        <title>Complete genome sequence of Corynebacterium casei LMG S-19264T (=DSM 44701T), isolated from a smear-ripened cheese.</title>
        <authorList>
            <consortium name="US DOE Joint Genome Institute (JGI-PGF)"/>
            <person name="Walter F."/>
            <person name="Albersmeier A."/>
            <person name="Kalinowski J."/>
            <person name="Ruckert C."/>
        </authorList>
    </citation>
    <scope>NUCLEOTIDE SEQUENCE</scope>
    <source>
        <strain evidence="2">CGMCC 4.3508</strain>
    </source>
</reference>
<feature type="transmembrane region" description="Helical" evidence="1">
    <location>
        <begin position="250"/>
        <end position="270"/>
    </location>
</feature>
<keyword evidence="1" id="KW-0812">Transmembrane</keyword>
<feature type="transmembrane region" description="Helical" evidence="1">
    <location>
        <begin position="36"/>
        <end position="57"/>
    </location>
</feature>
<keyword evidence="3" id="KW-1185">Reference proteome</keyword>